<accession>S3LCU9</accession>
<keyword evidence="3" id="KW-1185">Reference proteome</keyword>
<dbReference type="Proteomes" id="UP000014605">
    <property type="component" value="Unassembled WGS sequence"/>
</dbReference>
<proteinExistence type="predicted"/>
<feature type="region of interest" description="Disordered" evidence="1">
    <location>
        <begin position="948"/>
        <end position="972"/>
    </location>
</feature>
<dbReference type="GeneID" id="301461015"/>
<evidence type="ECO:0000313" key="3">
    <source>
        <dbReference type="Proteomes" id="UP000014605"/>
    </source>
</evidence>
<name>S3LCU9_9SPIR</name>
<comment type="caution">
    <text evidence="2">The sequence shown here is derived from an EMBL/GenBank/DDBJ whole genome shotgun (WGS) entry which is preliminary data.</text>
</comment>
<evidence type="ECO:0008006" key="4">
    <source>
        <dbReference type="Google" id="ProtNLM"/>
    </source>
</evidence>
<feature type="non-terminal residue" evidence="2">
    <location>
        <position position="1"/>
    </location>
</feature>
<protein>
    <recommendedName>
        <fullName evidence="4">Ig-like domain-containing protein</fullName>
    </recommendedName>
</protein>
<dbReference type="PATRIC" id="fig|1125702.3.peg.867"/>
<organism evidence="2 3">
    <name type="scientific">Treponema vincentii F0403</name>
    <dbReference type="NCBI Taxonomy" id="1125702"/>
    <lineage>
        <taxon>Bacteria</taxon>
        <taxon>Pseudomonadati</taxon>
        <taxon>Spirochaetota</taxon>
        <taxon>Spirochaetia</taxon>
        <taxon>Spirochaetales</taxon>
        <taxon>Treponemataceae</taxon>
        <taxon>Treponema</taxon>
    </lineage>
</organism>
<dbReference type="RefSeq" id="WP_016518341.1">
    <property type="nucleotide sequence ID" value="NZ_KE332512.1"/>
</dbReference>
<dbReference type="HOGENOM" id="CLU_001472_0_0_12"/>
<evidence type="ECO:0000313" key="2">
    <source>
        <dbReference type="EMBL" id="EPF47361.1"/>
    </source>
</evidence>
<reference evidence="2 3" key="1">
    <citation type="submission" date="2013-04" db="EMBL/GenBank/DDBJ databases">
        <title>The Genome Sequence of Treponema vincentii F0403.</title>
        <authorList>
            <consortium name="The Broad Institute Genomics Platform"/>
            <person name="Earl A."/>
            <person name="Ward D."/>
            <person name="Feldgarden M."/>
            <person name="Gevers D."/>
            <person name="Leonetti C."/>
            <person name="Izard J."/>
            <person name="Walker B."/>
            <person name="Young S."/>
            <person name="Zeng Q."/>
            <person name="Gargeya S."/>
            <person name="Fitzgerald M."/>
            <person name="Haas B."/>
            <person name="Abouelleil A."/>
            <person name="Allen A.W."/>
            <person name="Alvarado L."/>
            <person name="Arachchi H.M."/>
            <person name="Berlin A.M."/>
            <person name="Chapman S.B."/>
            <person name="Gainer-Dewar J."/>
            <person name="Goldberg J."/>
            <person name="Griggs A."/>
            <person name="Gujja S."/>
            <person name="Hansen M."/>
            <person name="Howarth C."/>
            <person name="Imamovic A."/>
            <person name="Ireland A."/>
            <person name="Larimer J."/>
            <person name="McCowan C."/>
            <person name="Murphy C."/>
            <person name="Pearson M."/>
            <person name="Poon T.W."/>
            <person name="Priest M."/>
            <person name="Roberts A."/>
            <person name="Saif S."/>
            <person name="Shea T."/>
            <person name="Sisk P."/>
            <person name="Sykes S."/>
            <person name="Wortman J."/>
            <person name="Nusbaum C."/>
            <person name="Birren B."/>
        </authorList>
    </citation>
    <scope>NUCLEOTIDE SEQUENCE [LARGE SCALE GENOMIC DNA]</scope>
    <source>
        <strain evidence="2 3">F0403</strain>
    </source>
</reference>
<dbReference type="EMBL" id="ATFC01000006">
    <property type="protein sequence ID" value="EPF47361.1"/>
    <property type="molecule type" value="Genomic_DNA"/>
</dbReference>
<evidence type="ECO:0000256" key="1">
    <source>
        <dbReference type="SAM" id="MobiDB-lite"/>
    </source>
</evidence>
<gene>
    <name evidence="2" type="ORF">HMPREF1222_00832</name>
</gene>
<feature type="compositionally biased region" description="Low complexity" evidence="1">
    <location>
        <begin position="952"/>
        <end position="966"/>
    </location>
</feature>
<sequence length="1638" mass="176219">NANFEIFADVTGIDSTGEVYYNIDAEVNAASPDATKALTKADSSNPSDPKYKTTIDISGLADGDHEIHFFVKNGSGSSDTDKTAFAIDTKAPSADIGFPLPTDPQAGKITISGTINDGSGSGVKEVGTKYILGKKPSTPSLTDSGWLNMTTSTKGSWNVDVDLDTMSAHPATYGTQVGTSSYYKVPLYIRTEDMLGNATVHTKEILFNSDGTKPVVRVLSPQADAVVGGTIQIFGTASAVTGGPSAVGEVYVQFSHDGSFANTSDGTFGTTVTTPPNQYDADWYQGGDGQRVPGTGSGPGEKGSDWRLEINGNGAFNGASQRQDVYFRFRAKNKNNNRLGEWTTPIKIIVDKDAPVITDVKIDNASGASSPQNYETNMWIGSGKKLTAKLTDPSGIKEVKITSSKMSGGISYTQVTAPAGWLTPYTASGVSGYTLSIPLDISGMSGNDFSIKVEITENTTTGLKSDSTFTFRFDTIAPTGFFGSGLYINSGYFGDSSVTNAALADKLRDLGANTSSGAGCKILADNTELTVTSVSGSTVSFTPSTTAKEYNYILYKPEVLIHNDGTSPWIVKGVANDDGSGVAKVEAWVKVDSTETAHTIITETDNTNKITRQLGGQVTWKGQINLSSLKDGKGTLHCKITDKSGNEYTAPAVDVRVKNKPIKVSKITLATKIGGSDAEFANDNVNKALKNIGVDANLDFTANYTSSAFAFKDKDNSKIKVNFTGGEGQVKYNLEYNGSVLSGHNMQNISNDSVITLSEANLNTIDNTTGETTKELVLELWDSAHDCTPAGAAPLEKSSFAQIKINTLFDALDTKPPTVVILPFHWNGEGDNSLYQNNRANGHVEIAKIDSLGNDYSSVSGKVTLRGFAYDNVQLKTLTATLPNASNITVTNTNNTWSIGEDTSKNIKFKVEESKYDYLGYYVKWKLEWDSEKTSVGLGKTISVSAHDGTNSSGTSAADPSSSSSSLTRDTNDTAEHADFAGAKPGQFILFTKGEAQHLTRVKSVTGNKIELINAVDTGFVTATLYKDTTNNPSISVNVVPYITSVSRNSTYNTNRARSGAIPLLRGEAGNTLTGFNLDGSTPSLKITANKDGSGSFPVEMESLTLSSDKKSFTFKVPDTARDGYLHLVVNGVAAVNNTNAYTESNMEKSDTYGTAKHSDDRFVHIWRVNAQDTFKGSKNAIYPAMTKDSNGKLYASFSNYSKSDVYYSDAFTGNDAVIAAGGGTKQVLHVYDPPEETDITVTGSDPNPEVNVLYAANYHNGSARDWGNGTSITNTDGTKKNYPWNDTDSGNAGGIYLYDKDAPKIYRDYKGYRFELFTYDNELQQFKNIRVVRSGDNIYVVYYDRLTAAAKFAWVDDSKKPDTRDHALPWCVIDGNTDVTDRECKVPDAPDTAPNDQKTFTFVSPDDSTYKTPYILNIFEDGLSVSNAVWESIAVTVTKDGYPVVVYMDAATGSLRLARSTSKQPSSPNHWKIQSVLASSDKNGKNASDYINACIGSDGVLHIAFQNTRGQLVYVKSTNTSDTGSTKYAFGASEILDDSGMSIDMAMDGVTPYITYMARPNSYDAIRIAYKTSMDFNNTGTNVEGWETMTAPLNERATNSRICIETQAKHYNATGTMPVAVGFKTNSDYRAAFYVGK</sequence>